<dbReference type="InterPro" id="IPR023229">
    <property type="entry name" value="T2SS_M_periplasmic_sf"/>
</dbReference>
<sequence>MTAWWNGLTARERLLVAIGGALAALLSLVQFVIVPVAGWRAAAHREAEAAETAYRLVAEAAALGGEARAAPEEAVPIRNAVVQAARDNGVPLTFLNPRPDGDVEAQANEADPENLYRMLATLEARYGVEIVRADIARLSPDSSIVRARMTFSR</sequence>
<keyword evidence="4" id="KW-1003">Cell membrane</keyword>
<accession>A0A239PPW6</accession>
<keyword evidence="8" id="KW-1133">Transmembrane helix</keyword>
<evidence type="ECO:0000313" key="11">
    <source>
        <dbReference type="Proteomes" id="UP000198346"/>
    </source>
</evidence>
<keyword evidence="3" id="KW-0813">Transport</keyword>
<gene>
    <name evidence="10" type="ORF">SAMN06297382_1124</name>
</gene>
<name>A0A239PPW6_9PROT</name>
<evidence type="ECO:0000256" key="1">
    <source>
        <dbReference type="ARBA" id="ARBA00004377"/>
    </source>
</evidence>
<dbReference type="Proteomes" id="UP000198346">
    <property type="component" value="Unassembled WGS sequence"/>
</dbReference>
<evidence type="ECO:0000256" key="7">
    <source>
        <dbReference type="ARBA" id="ARBA00022927"/>
    </source>
</evidence>
<comment type="subcellular location">
    <subcellularLocation>
        <location evidence="1">Cell inner membrane</location>
        <topology evidence="1">Single-pass membrane protein</topology>
    </subcellularLocation>
</comment>
<dbReference type="SUPFAM" id="SSF103054">
    <property type="entry name" value="General secretion pathway protein M, EpsM"/>
    <property type="match status" value="1"/>
</dbReference>
<dbReference type="GO" id="GO:0005886">
    <property type="term" value="C:plasma membrane"/>
    <property type="evidence" value="ECO:0007669"/>
    <property type="project" value="UniProtKB-SubCell"/>
</dbReference>
<evidence type="ECO:0000256" key="9">
    <source>
        <dbReference type="ARBA" id="ARBA00023136"/>
    </source>
</evidence>
<keyword evidence="6" id="KW-0812">Transmembrane</keyword>
<protein>
    <submittedName>
        <fullName evidence="10">Type II secretion system protein M (GspM)</fullName>
    </submittedName>
</protein>
<evidence type="ECO:0000313" key="10">
    <source>
        <dbReference type="EMBL" id="SNT72093.1"/>
    </source>
</evidence>
<keyword evidence="7" id="KW-0653">Protein transport</keyword>
<evidence type="ECO:0000256" key="6">
    <source>
        <dbReference type="ARBA" id="ARBA00022692"/>
    </source>
</evidence>
<reference evidence="10 11" key="1">
    <citation type="submission" date="2017-07" db="EMBL/GenBank/DDBJ databases">
        <authorList>
            <person name="Sun Z.S."/>
            <person name="Albrecht U."/>
            <person name="Echele G."/>
            <person name="Lee C.C."/>
        </authorList>
    </citation>
    <scope>NUCLEOTIDE SEQUENCE [LARGE SCALE GENOMIC DNA]</scope>
    <source>
        <strain evidence="10 11">CGMCC 1.12710</strain>
    </source>
</reference>
<dbReference type="Gene3D" id="3.30.1360.100">
    <property type="entry name" value="General secretion pathway protein M, EpsM"/>
    <property type="match status" value="1"/>
</dbReference>
<dbReference type="Pfam" id="PF04612">
    <property type="entry name" value="T2SSM"/>
    <property type="match status" value="1"/>
</dbReference>
<comment type="similarity">
    <text evidence="2">Belongs to the GSP M family.</text>
</comment>
<evidence type="ECO:0000256" key="2">
    <source>
        <dbReference type="ARBA" id="ARBA00010637"/>
    </source>
</evidence>
<keyword evidence="5" id="KW-0997">Cell inner membrane</keyword>
<dbReference type="EMBL" id="FZQA01000002">
    <property type="protein sequence ID" value="SNT72093.1"/>
    <property type="molecule type" value="Genomic_DNA"/>
</dbReference>
<dbReference type="OrthoDB" id="7629856at2"/>
<keyword evidence="9" id="KW-0472">Membrane</keyword>
<dbReference type="GO" id="GO:0015627">
    <property type="term" value="C:type II protein secretion system complex"/>
    <property type="evidence" value="ECO:0007669"/>
    <property type="project" value="InterPro"/>
</dbReference>
<dbReference type="GO" id="GO:0015628">
    <property type="term" value="P:protein secretion by the type II secretion system"/>
    <property type="evidence" value="ECO:0007669"/>
    <property type="project" value="InterPro"/>
</dbReference>
<dbReference type="InterPro" id="IPR007690">
    <property type="entry name" value="T2SS_GspM"/>
</dbReference>
<dbReference type="RefSeq" id="WP_089411622.1">
    <property type="nucleotide sequence ID" value="NZ_FZQA01000002.1"/>
</dbReference>
<keyword evidence="11" id="KW-1185">Reference proteome</keyword>
<evidence type="ECO:0000256" key="3">
    <source>
        <dbReference type="ARBA" id="ARBA00022448"/>
    </source>
</evidence>
<evidence type="ECO:0000256" key="4">
    <source>
        <dbReference type="ARBA" id="ARBA00022475"/>
    </source>
</evidence>
<organism evidence="10 11">
    <name type="scientific">Amphiplicatus metriothermophilus</name>
    <dbReference type="NCBI Taxonomy" id="1519374"/>
    <lineage>
        <taxon>Bacteria</taxon>
        <taxon>Pseudomonadati</taxon>
        <taxon>Pseudomonadota</taxon>
        <taxon>Alphaproteobacteria</taxon>
        <taxon>Parvularculales</taxon>
        <taxon>Parvularculaceae</taxon>
        <taxon>Amphiplicatus</taxon>
    </lineage>
</organism>
<evidence type="ECO:0000256" key="8">
    <source>
        <dbReference type="ARBA" id="ARBA00022989"/>
    </source>
</evidence>
<evidence type="ECO:0000256" key="5">
    <source>
        <dbReference type="ARBA" id="ARBA00022519"/>
    </source>
</evidence>
<dbReference type="AlphaFoldDB" id="A0A239PPW6"/>
<proteinExistence type="inferred from homology"/>